<accession>A0A4Y9ZSQ5</accession>
<evidence type="ECO:0000313" key="9">
    <source>
        <dbReference type="EMBL" id="TFY77087.1"/>
    </source>
</evidence>
<dbReference type="OrthoDB" id="16510at2759"/>
<feature type="transmembrane region" description="Helical" evidence="8">
    <location>
        <begin position="17"/>
        <end position="42"/>
    </location>
</feature>
<comment type="caution">
    <text evidence="9">The sequence shown here is derived from an EMBL/GenBank/DDBJ whole genome shotgun (WGS) entry which is preliminary data.</text>
</comment>
<dbReference type="PANTHER" id="PTHR20994:SF0">
    <property type="entry name" value="ER MEMBRANE PROTEIN COMPLEX SUBUNIT 6"/>
    <property type="match status" value="1"/>
</dbReference>
<keyword evidence="6 8" id="KW-1133">Transmembrane helix</keyword>
<keyword evidence="7 8" id="KW-0472">Membrane</keyword>
<dbReference type="GO" id="GO:0072546">
    <property type="term" value="C:EMC complex"/>
    <property type="evidence" value="ECO:0007669"/>
    <property type="project" value="InterPro"/>
</dbReference>
<dbReference type="PANTHER" id="PTHR20994">
    <property type="entry name" value="ER MEMBRANE PROTEIN COMPLEX SUBUNIT 6"/>
    <property type="match status" value="1"/>
</dbReference>
<dbReference type="InterPro" id="IPR008504">
    <property type="entry name" value="Emc6"/>
</dbReference>
<keyword evidence="4 8" id="KW-0812">Transmembrane</keyword>
<comment type="similarity">
    <text evidence="2">Belongs to the EMC6 family.</text>
</comment>
<dbReference type="AlphaFoldDB" id="A0A4Y9ZSQ5"/>
<dbReference type="Proteomes" id="UP000298061">
    <property type="component" value="Unassembled WGS sequence"/>
</dbReference>
<reference evidence="9 10" key="1">
    <citation type="submission" date="2019-02" db="EMBL/GenBank/DDBJ databases">
        <title>Genome sequencing of the rare red list fungi Hericium alpestre (H. flagellum).</title>
        <authorList>
            <person name="Buettner E."/>
            <person name="Kellner H."/>
        </authorList>
    </citation>
    <scope>NUCLEOTIDE SEQUENCE [LARGE SCALE GENOMIC DNA]</scope>
    <source>
        <strain evidence="9 10">DSM 108284</strain>
    </source>
</reference>
<dbReference type="Pfam" id="PF07019">
    <property type="entry name" value="EMC6"/>
    <property type="match status" value="1"/>
</dbReference>
<organism evidence="9 10">
    <name type="scientific">Hericium alpestre</name>
    <dbReference type="NCBI Taxonomy" id="135208"/>
    <lineage>
        <taxon>Eukaryota</taxon>
        <taxon>Fungi</taxon>
        <taxon>Dikarya</taxon>
        <taxon>Basidiomycota</taxon>
        <taxon>Agaricomycotina</taxon>
        <taxon>Agaricomycetes</taxon>
        <taxon>Russulales</taxon>
        <taxon>Hericiaceae</taxon>
        <taxon>Hericium</taxon>
    </lineage>
</organism>
<evidence type="ECO:0000256" key="2">
    <source>
        <dbReference type="ARBA" id="ARBA00009436"/>
    </source>
</evidence>
<keyword evidence="10" id="KW-1185">Reference proteome</keyword>
<gene>
    <name evidence="9" type="ORF">EWM64_g6923</name>
</gene>
<dbReference type="GO" id="GO:0034975">
    <property type="term" value="P:protein folding in endoplasmic reticulum"/>
    <property type="evidence" value="ECO:0007669"/>
    <property type="project" value="TreeGrafter"/>
</dbReference>
<evidence type="ECO:0000256" key="3">
    <source>
        <dbReference type="ARBA" id="ARBA00020827"/>
    </source>
</evidence>
<sequence>MSTPADEAQQRLYAPHILFNATLVNNIKFISSCFAGAVAGILGLENSLGFLLFVVSTLFTSACLFVVNFKGQPKKYAPGGISDLLNPGQENVSSFILVWTLFYGIVHVYD</sequence>
<evidence type="ECO:0000256" key="8">
    <source>
        <dbReference type="SAM" id="Phobius"/>
    </source>
</evidence>
<dbReference type="EMBL" id="SFCI01001005">
    <property type="protein sequence ID" value="TFY77087.1"/>
    <property type="molecule type" value="Genomic_DNA"/>
</dbReference>
<protein>
    <recommendedName>
        <fullName evidence="3">ER membrane protein complex subunit 6</fullName>
    </recommendedName>
</protein>
<evidence type="ECO:0000256" key="1">
    <source>
        <dbReference type="ARBA" id="ARBA00004477"/>
    </source>
</evidence>
<name>A0A4Y9ZSQ5_9AGAM</name>
<dbReference type="InterPro" id="IPR029008">
    <property type="entry name" value="EMC6-like"/>
</dbReference>
<dbReference type="GO" id="GO:0000045">
    <property type="term" value="P:autophagosome assembly"/>
    <property type="evidence" value="ECO:0007669"/>
    <property type="project" value="TreeGrafter"/>
</dbReference>
<dbReference type="STRING" id="135208.A0A4Y9ZSQ5"/>
<evidence type="ECO:0000256" key="6">
    <source>
        <dbReference type="ARBA" id="ARBA00022989"/>
    </source>
</evidence>
<evidence type="ECO:0000256" key="5">
    <source>
        <dbReference type="ARBA" id="ARBA00022824"/>
    </source>
</evidence>
<evidence type="ECO:0000313" key="10">
    <source>
        <dbReference type="Proteomes" id="UP000298061"/>
    </source>
</evidence>
<keyword evidence="5" id="KW-0256">Endoplasmic reticulum</keyword>
<evidence type="ECO:0000256" key="7">
    <source>
        <dbReference type="ARBA" id="ARBA00023136"/>
    </source>
</evidence>
<feature type="transmembrane region" description="Helical" evidence="8">
    <location>
        <begin position="48"/>
        <end position="69"/>
    </location>
</feature>
<comment type="subcellular location">
    <subcellularLocation>
        <location evidence="1">Endoplasmic reticulum membrane</location>
        <topology evidence="1">Multi-pass membrane protein</topology>
    </subcellularLocation>
</comment>
<evidence type="ECO:0000256" key="4">
    <source>
        <dbReference type="ARBA" id="ARBA00022692"/>
    </source>
</evidence>
<proteinExistence type="inferred from homology"/>